<proteinExistence type="predicted"/>
<name>A0A9X6RNV3_HYPEX</name>
<dbReference type="InterPro" id="IPR000257">
    <property type="entry name" value="Uroporphyrinogen_deCOase"/>
</dbReference>
<dbReference type="EMBL" id="MTYJ01000465">
    <property type="protein sequence ID" value="OWA54813.1"/>
    <property type="molecule type" value="Genomic_DNA"/>
</dbReference>
<organism evidence="2 3">
    <name type="scientific">Hypsibius exemplaris</name>
    <name type="common">Freshwater tardigrade</name>
    <dbReference type="NCBI Taxonomy" id="2072580"/>
    <lineage>
        <taxon>Eukaryota</taxon>
        <taxon>Metazoa</taxon>
        <taxon>Ecdysozoa</taxon>
        <taxon>Tardigrada</taxon>
        <taxon>Eutardigrada</taxon>
        <taxon>Parachela</taxon>
        <taxon>Hypsibioidea</taxon>
        <taxon>Hypsibiidae</taxon>
        <taxon>Hypsibius</taxon>
    </lineage>
</organism>
<comment type="caution">
    <text evidence="2">The sequence shown here is derived from an EMBL/GenBank/DDBJ whole genome shotgun (WGS) entry which is preliminary data.</text>
</comment>
<dbReference type="Proteomes" id="UP000192578">
    <property type="component" value="Unassembled WGS sequence"/>
</dbReference>
<feature type="domain" description="Uroporphyrinogen decarboxylase (URO-D)" evidence="1">
    <location>
        <begin position="29"/>
        <end position="84"/>
    </location>
</feature>
<evidence type="ECO:0000259" key="1">
    <source>
        <dbReference type="Pfam" id="PF01208"/>
    </source>
</evidence>
<dbReference type="SUPFAM" id="SSF51726">
    <property type="entry name" value="UROD/MetE-like"/>
    <property type="match status" value="1"/>
</dbReference>
<dbReference type="AlphaFoldDB" id="A0A9X6RNV3"/>
<gene>
    <name evidence="2" type="ORF">BV898_19207</name>
</gene>
<accession>A0A9X6RNV3</accession>
<dbReference type="Pfam" id="PF01208">
    <property type="entry name" value="URO-D"/>
    <property type="match status" value="1"/>
</dbReference>
<evidence type="ECO:0000313" key="2">
    <source>
        <dbReference type="EMBL" id="OWA54813.1"/>
    </source>
</evidence>
<reference evidence="3" key="1">
    <citation type="submission" date="2017-01" db="EMBL/GenBank/DDBJ databases">
        <title>Comparative genomics of anhydrobiosis in the tardigrade Hypsibius dujardini.</title>
        <authorList>
            <person name="Yoshida Y."/>
            <person name="Koutsovoulos G."/>
            <person name="Laetsch D."/>
            <person name="Stevens L."/>
            <person name="Kumar S."/>
            <person name="Horikawa D."/>
            <person name="Ishino K."/>
            <person name="Komine S."/>
            <person name="Tomita M."/>
            <person name="Blaxter M."/>
            <person name="Arakawa K."/>
        </authorList>
    </citation>
    <scope>NUCLEOTIDE SEQUENCE [LARGE SCALE GENOMIC DNA]</scope>
    <source>
        <strain evidence="3">Z151</strain>
    </source>
</reference>
<keyword evidence="3" id="KW-1185">Reference proteome</keyword>
<dbReference type="GO" id="GO:0005829">
    <property type="term" value="C:cytosol"/>
    <property type="evidence" value="ECO:0007669"/>
    <property type="project" value="TreeGrafter"/>
</dbReference>
<sequence length="89" mass="9624">MDCRCVPLSHAGVQKNKREASGKKAIIIATSYTVEGGGSRTQAKAKRGLFVYPDATRKLLSMLARAICDFLVAQVDVAAQMLQVSRDVI</sequence>
<evidence type="ECO:0000313" key="3">
    <source>
        <dbReference type="Proteomes" id="UP000192578"/>
    </source>
</evidence>
<dbReference type="Gene3D" id="3.20.20.210">
    <property type="match status" value="1"/>
</dbReference>
<dbReference type="PANTHER" id="PTHR21091:SF169">
    <property type="entry name" value="UROPORPHYRINOGEN DECARBOXYLASE"/>
    <property type="match status" value="1"/>
</dbReference>
<dbReference type="OrthoDB" id="339900at2759"/>
<dbReference type="InterPro" id="IPR038071">
    <property type="entry name" value="UROD/MetE-like_sf"/>
</dbReference>
<dbReference type="GO" id="GO:0004853">
    <property type="term" value="F:uroporphyrinogen decarboxylase activity"/>
    <property type="evidence" value="ECO:0007669"/>
    <property type="project" value="InterPro"/>
</dbReference>
<dbReference type="GO" id="GO:0006783">
    <property type="term" value="P:heme biosynthetic process"/>
    <property type="evidence" value="ECO:0007669"/>
    <property type="project" value="TreeGrafter"/>
</dbReference>
<protein>
    <recommendedName>
        <fullName evidence="1">Uroporphyrinogen decarboxylase (URO-D) domain-containing protein</fullName>
    </recommendedName>
</protein>
<dbReference type="PANTHER" id="PTHR21091">
    <property type="entry name" value="METHYLTETRAHYDROFOLATE:HOMOCYSTEINE METHYLTRANSFERASE RELATED"/>
    <property type="match status" value="1"/>
</dbReference>